<dbReference type="Proteomes" id="UP001302494">
    <property type="component" value="Chromosome"/>
</dbReference>
<dbReference type="GO" id="GO:0043565">
    <property type="term" value="F:sequence-specific DNA binding"/>
    <property type="evidence" value="ECO:0007669"/>
    <property type="project" value="InterPro"/>
</dbReference>
<name>A0AA96GMQ8_9BACT</name>
<dbReference type="InterPro" id="IPR025948">
    <property type="entry name" value="HTH-like_dom"/>
</dbReference>
<feature type="domain" description="HTH-like" evidence="1">
    <location>
        <begin position="138"/>
        <end position="188"/>
    </location>
</feature>
<evidence type="ECO:0000313" key="3">
    <source>
        <dbReference type="Proteomes" id="UP001302494"/>
    </source>
</evidence>
<dbReference type="Pfam" id="PF06627">
    <property type="entry name" value="DUF1153"/>
    <property type="match status" value="1"/>
</dbReference>
<dbReference type="AlphaFoldDB" id="A0AA96GMQ8"/>
<proteinExistence type="predicted"/>
<accession>A0AA96GMQ8</accession>
<dbReference type="InterPro" id="IPR036388">
    <property type="entry name" value="WH-like_DNA-bd_sf"/>
</dbReference>
<keyword evidence="3" id="KW-1185">Reference proteome</keyword>
<dbReference type="RefSeq" id="WP_312748882.1">
    <property type="nucleotide sequence ID" value="NZ_CP116968.1"/>
</dbReference>
<dbReference type="InterPro" id="IPR009534">
    <property type="entry name" value="DUF1153"/>
</dbReference>
<dbReference type="KEGG" id="nneo:PQG83_09730"/>
<dbReference type="InterPro" id="IPR010921">
    <property type="entry name" value="Trp_repressor/repl_initiator"/>
</dbReference>
<reference evidence="2 3" key="1">
    <citation type="submission" date="2023-01" db="EMBL/GenBank/DDBJ databases">
        <title>Cultivation and genomic characterization of new, ubiquitous marine nitrite-oxidizing bacteria from the Nitrospirales.</title>
        <authorList>
            <person name="Mueller A.J."/>
            <person name="Daebeler A."/>
            <person name="Herbold C.W."/>
            <person name="Kirkegaard R.H."/>
            <person name="Daims H."/>
        </authorList>
    </citation>
    <scope>NUCLEOTIDE SEQUENCE [LARGE SCALE GENOMIC DNA]</scope>
    <source>
        <strain evidence="2 3">DK</strain>
    </source>
</reference>
<protein>
    <submittedName>
        <fullName evidence="2">IS3 family transposase</fullName>
    </submittedName>
</protein>
<dbReference type="EMBL" id="CP116968">
    <property type="protein sequence ID" value="WNM64013.1"/>
    <property type="molecule type" value="Genomic_DNA"/>
</dbReference>
<dbReference type="SUPFAM" id="SSF48295">
    <property type="entry name" value="TrpR-like"/>
    <property type="match status" value="1"/>
</dbReference>
<dbReference type="Gene3D" id="1.10.10.10">
    <property type="entry name" value="Winged helix-like DNA-binding domain superfamily/Winged helix DNA-binding domain"/>
    <property type="match status" value="1"/>
</dbReference>
<gene>
    <name evidence="2" type="ORF">PQG83_09730</name>
</gene>
<evidence type="ECO:0000313" key="2">
    <source>
        <dbReference type="EMBL" id="WNM64013.1"/>
    </source>
</evidence>
<evidence type="ECO:0000259" key="1">
    <source>
        <dbReference type="Pfam" id="PF13276"/>
    </source>
</evidence>
<sequence length="196" mass="22543">MAEEPDEPIQRWTAKRRVTLVLSIEKGETSVVEAARAHGLTVAEVEAWRERFLVGAENALRSRPKDEEALKDEQIRKLKQKIGDLVVDNDVLREALKPYPRDVRRLGTPGLFSVTGRSGSHAQTLRGQRATTRVSEALATPLQQLFKQHPTYGYRRLWALLRYGGGLHVNRKAVYRVLRIRQWLVHQRTRTPRPRV</sequence>
<dbReference type="Pfam" id="PF13276">
    <property type="entry name" value="HTH_21"/>
    <property type="match status" value="1"/>
</dbReference>
<organism evidence="2 3">
    <name type="scientific">Candidatus Nitrospira neomarina</name>
    <dbReference type="NCBI Taxonomy" id="3020899"/>
    <lineage>
        <taxon>Bacteria</taxon>
        <taxon>Pseudomonadati</taxon>
        <taxon>Nitrospirota</taxon>
        <taxon>Nitrospiria</taxon>
        <taxon>Nitrospirales</taxon>
        <taxon>Nitrospiraceae</taxon>
        <taxon>Nitrospira</taxon>
    </lineage>
</organism>